<dbReference type="STRING" id="1037410.MCSF7_02883"/>
<dbReference type="GO" id="GO:0005829">
    <property type="term" value="C:cytosol"/>
    <property type="evidence" value="ECO:0007669"/>
    <property type="project" value="TreeGrafter"/>
</dbReference>
<dbReference type="InterPro" id="IPR027417">
    <property type="entry name" value="P-loop_NTPase"/>
</dbReference>
<gene>
    <name evidence="2" type="ORF">MCSF7_02883</name>
</gene>
<dbReference type="Gene3D" id="3.40.50.300">
    <property type="entry name" value="P-loop containing nucleotide triphosphate hydrolases"/>
    <property type="match status" value="2"/>
</dbReference>
<accession>F9UJB8</accession>
<dbReference type="Pfam" id="PF04851">
    <property type="entry name" value="ResIII"/>
    <property type="match status" value="1"/>
</dbReference>
<comment type="caution">
    <text evidence="2">The sequence shown here is derived from an EMBL/GenBank/DDBJ whole genome shotgun (WGS) entry which is preliminary data.</text>
</comment>
<reference evidence="2 3" key="1">
    <citation type="journal article" date="2013" name="Genome Announc.">
        <title>Genome Sequence of Mycoplasma columbinum Strain SF7.</title>
        <authorList>
            <person name="Guo Z."/>
            <person name="Xu X."/>
            <person name="Zheng Q."/>
            <person name="Li T."/>
            <person name="Kuang S."/>
            <person name="Zhang Z."/>
            <person name="Chen Y."/>
            <person name="Lu X."/>
            <person name="Zhou R."/>
            <person name="Bi D."/>
            <person name="Jin H."/>
        </authorList>
    </citation>
    <scope>NUCLEOTIDE SEQUENCE [LARGE SCALE GENOMIC DNA]</scope>
    <source>
        <strain evidence="2 3">SF7</strain>
    </source>
</reference>
<dbReference type="PANTHER" id="PTHR47396">
    <property type="entry name" value="TYPE I RESTRICTION ENZYME ECOKI R PROTEIN"/>
    <property type="match status" value="1"/>
</dbReference>
<dbReference type="GO" id="GO:0005524">
    <property type="term" value="F:ATP binding"/>
    <property type="evidence" value="ECO:0007669"/>
    <property type="project" value="InterPro"/>
</dbReference>
<dbReference type="EMBL" id="AFXA01000005">
    <property type="protein sequence ID" value="EGV00461.1"/>
    <property type="molecule type" value="Genomic_DNA"/>
</dbReference>
<dbReference type="Proteomes" id="UP000004978">
    <property type="component" value="Unassembled WGS sequence"/>
</dbReference>
<dbReference type="REBASE" id="63974">
    <property type="entry name" value="McoSF7ORF2868P"/>
</dbReference>
<evidence type="ECO:0000313" key="3">
    <source>
        <dbReference type="Proteomes" id="UP000004978"/>
    </source>
</evidence>
<organism evidence="2 3">
    <name type="scientific">Mycoplasmopsis columbina SF7</name>
    <dbReference type="NCBI Taxonomy" id="1037410"/>
    <lineage>
        <taxon>Bacteria</taxon>
        <taxon>Bacillati</taxon>
        <taxon>Mycoplasmatota</taxon>
        <taxon>Mycoplasmoidales</taxon>
        <taxon>Metamycoplasmataceae</taxon>
        <taxon>Mycoplasmopsis</taxon>
    </lineage>
</organism>
<protein>
    <recommendedName>
        <fullName evidence="1">Helicase/UvrB N-terminal domain-containing protein</fullName>
    </recommendedName>
</protein>
<evidence type="ECO:0000313" key="2">
    <source>
        <dbReference type="EMBL" id="EGV00461.1"/>
    </source>
</evidence>
<feature type="domain" description="Helicase/UvrB N-terminal" evidence="1">
    <location>
        <begin position="7"/>
        <end position="201"/>
    </location>
</feature>
<dbReference type="InterPro" id="IPR050742">
    <property type="entry name" value="Helicase_Restrict-Modif_Enz"/>
</dbReference>
<dbReference type="RefSeq" id="WP_006608384.1">
    <property type="nucleotide sequence ID" value="NZ_AFXA01000005.1"/>
</dbReference>
<dbReference type="eggNOG" id="COG1061">
    <property type="taxonomic scope" value="Bacteria"/>
</dbReference>
<sequence length="809" mass="93653">MNNYGLRLSNSQDKAVTQLLEYWNNRYDEQQIRKVTFKAPTGSGKTFMIANFIDRAISANNTGKKLFFLVATLSSADLPLQLETKFNEYKEYLENNNLVIKNIVSPSSSSVGKKDYSYNLTQKGIDIMIVGKSSFGSKRIFTEYGLLEAMLDEIKNSKDELEMIYIRDEAHVGGSVKGEKEFESLVSSVADFTIKMTATPDPDDHVVILSERELLNDNLKLLKKHAIFNENLDEENDIDDNLMLDVACQKFKEIKKRYGNPEKEPGLIGINPAMLIQVRSKSSSGKSKIEKDEESQLDHDVEEYIKIIESYGLTWAKYFSDDKYSSNTREKISLKSLSSKNSGIDVVIFKVGPATGWDIPRACMLVQLRKVFSESLNIQTLGRIKRNPSPNYPFDDDSIVHDYYVFSNVINSQNEKMLINWKIKKSIQEENFKIPYGEVKVQKIKNSINMDVYKADLNEIINASNVNNQLTKILKDYNDHNYIVGEEKIFQKANGEHTRYVISKIFNQIDLRIFVLNQRNQFRKYFDDLGINLIDDFFEKIASEIEHQAFAKDMFEYIIYKKFAPLIINAYKKQMRKVNAQINDELYEIKTMNIPQSFIQMFDEEKEKRKDKIAFVSESSLEQKFAYKPKIKNELLLDSKSERVFVNKFKAILNYLPDLANRFTLWSINQPHGGFSFEYLESDQDSMTKKGYPDSYFIIDKKHVLYVEVKGSDKDNNKGDIDKEKTSQLLKSYKVYVNKFKKINNQGLLFTDNQIQSLTMLIYKPNPDDHDEAWINGYSSIETIDNFLADIKNKNNGLTNLENLVKLFE</sequence>
<dbReference type="GO" id="GO:0003677">
    <property type="term" value="F:DNA binding"/>
    <property type="evidence" value="ECO:0007669"/>
    <property type="project" value="InterPro"/>
</dbReference>
<dbReference type="AlphaFoldDB" id="F9UJB8"/>
<proteinExistence type="predicted"/>
<dbReference type="SUPFAM" id="SSF52540">
    <property type="entry name" value="P-loop containing nucleoside triphosphate hydrolases"/>
    <property type="match status" value="2"/>
</dbReference>
<evidence type="ECO:0000259" key="1">
    <source>
        <dbReference type="Pfam" id="PF04851"/>
    </source>
</evidence>
<dbReference type="GO" id="GO:0016787">
    <property type="term" value="F:hydrolase activity"/>
    <property type="evidence" value="ECO:0007669"/>
    <property type="project" value="InterPro"/>
</dbReference>
<keyword evidence="3" id="KW-1185">Reference proteome</keyword>
<dbReference type="PANTHER" id="PTHR47396:SF1">
    <property type="entry name" value="ATP-DEPENDENT HELICASE IRC3-RELATED"/>
    <property type="match status" value="1"/>
</dbReference>
<name>F9UJB8_9BACT</name>
<dbReference type="InterPro" id="IPR006935">
    <property type="entry name" value="Helicase/UvrB_N"/>
</dbReference>